<comment type="subcellular location">
    <subcellularLocation>
        <location evidence="1">Cytoplasm</location>
    </subcellularLocation>
</comment>
<dbReference type="AlphaFoldDB" id="A0A401NZH0"/>
<evidence type="ECO:0000256" key="5">
    <source>
        <dbReference type="ARBA" id="ARBA00022737"/>
    </source>
</evidence>
<dbReference type="GO" id="GO:0005737">
    <property type="term" value="C:cytoplasm"/>
    <property type="evidence" value="ECO:0007669"/>
    <property type="project" value="UniProtKB-SubCell"/>
</dbReference>
<dbReference type="Pfam" id="PF00018">
    <property type="entry name" value="SH3_1"/>
    <property type="match status" value="2"/>
</dbReference>
<evidence type="ECO:0000313" key="10">
    <source>
        <dbReference type="EMBL" id="GCB66250.1"/>
    </source>
</evidence>
<dbReference type="SUPFAM" id="SSF50044">
    <property type="entry name" value="SH3-domain"/>
    <property type="match status" value="2"/>
</dbReference>
<dbReference type="GO" id="GO:0016176">
    <property type="term" value="F:superoxide-generating NADPH oxidase activator activity"/>
    <property type="evidence" value="ECO:0007669"/>
    <property type="project" value="TreeGrafter"/>
</dbReference>
<dbReference type="InterPro" id="IPR019734">
    <property type="entry name" value="TPR_rpt"/>
</dbReference>
<evidence type="ECO:0000256" key="7">
    <source>
        <dbReference type="PROSITE-ProRule" id="PRU00192"/>
    </source>
</evidence>
<comment type="caution">
    <text evidence="10">The sequence shown here is derived from an EMBL/GenBank/DDBJ whole genome shotgun (WGS) entry which is preliminary data.</text>
</comment>
<dbReference type="PANTHER" id="PTHR15175">
    <property type="entry name" value="NEUTROPHIL CYTOSOLIC FACTOR 2, NEUTROPHIL NADPH OXIDASE FACTOR 2"/>
    <property type="match status" value="1"/>
</dbReference>
<keyword evidence="6" id="KW-0802">TPR repeat</keyword>
<evidence type="ECO:0000256" key="3">
    <source>
        <dbReference type="ARBA" id="ARBA00022443"/>
    </source>
</evidence>
<dbReference type="Gene3D" id="2.30.30.40">
    <property type="entry name" value="SH3 Domains"/>
    <property type="match status" value="2"/>
</dbReference>
<dbReference type="STRING" id="75743.A0A401NZH0"/>
<dbReference type="FunFam" id="1.25.40.10:FF:000017">
    <property type="entry name" value="NADPH oxidase regulator NoxR"/>
    <property type="match status" value="1"/>
</dbReference>
<dbReference type="SUPFAM" id="SSF54277">
    <property type="entry name" value="CAD &amp; PB1 domains"/>
    <property type="match status" value="1"/>
</dbReference>
<dbReference type="SMART" id="SM00666">
    <property type="entry name" value="PB1"/>
    <property type="match status" value="1"/>
</dbReference>
<dbReference type="GO" id="GO:0042554">
    <property type="term" value="P:superoxide anion generation"/>
    <property type="evidence" value="ECO:0007669"/>
    <property type="project" value="TreeGrafter"/>
</dbReference>
<evidence type="ECO:0000259" key="9">
    <source>
        <dbReference type="PROSITE" id="PS51745"/>
    </source>
</evidence>
<dbReference type="EMBL" id="BFAA01004271">
    <property type="protein sequence ID" value="GCB66250.1"/>
    <property type="molecule type" value="Genomic_DNA"/>
</dbReference>
<dbReference type="SUPFAM" id="SSF48452">
    <property type="entry name" value="TPR-like"/>
    <property type="match status" value="1"/>
</dbReference>
<keyword evidence="11" id="KW-1185">Reference proteome</keyword>
<dbReference type="InterPro" id="IPR053793">
    <property type="entry name" value="PB1-like"/>
</dbReference>
<feature type="domain" description="SH3" evidence="8">
    <location>
        <begin position="445"/>
        <end position="504"/>
    </location>
</feature>
<keyword evidence="4" id="KW-0963">Cytoplasm</keyword>
<keyword evidence="5" id="KW-0677">Repeat</keyword>
<comment type="similarity">
    <text evidence="2">Belongs to the NCF2/NOXA1 family.</text>
</comment>
<dbReference type="OMA" id="VLYRMVA"/>
<dbReference type="InterPro" id="IPR001452">
    <property type="entry name" value="SH3_domain"/>
</dbReference>
<dbReference type="Proteomes" id="UP000288216">
    <property type="component" value="Unassembled WGS sequence"/>
</dbReference>
<dbReference type="PANTHER" id="PTHR15175:SF4">
    <property type="entry name" value="NADPH OXIDASE ACTIVATOR 1"/>
    <property type="match status" value="1"/>
</dbReference>
<evidence type="ECO:0000313" key="11">
    <source>
        <dbReference type="Proteomes" id="UP000288216"/>
    </source>
</evidence>
<organism evidence="10 11">
    <name type="scientific">Scyliorhinus torazame</name>
    <name type="common">Cloudy catshark</name>
    <name type="synonym">Catulus torazame</name>
    <dbReference type="NCBI Taxonomy" id="75743"/>
    <lineage>
        <taxon>Eukaryota</taxon>
        <taxon>Metazoa</taxon>
        <taxon>Chordata</taxon>
        <taxon>Craniata</taxon>
        <taxon>Vertebrata</taxon>
        <taxon>Chondrichthyes</taxon>
        <taxon>Elasmobranchii</taxon>
        <taxon>Galeomorphii</taxon>
        <taxon>Galeoidea</taxon>
        <taxon>Carcharhiniformes</taxon>
        <taxon>Scyliorhinidae</taxon>
        <taxon>Scyliorhinus</taxon>
    </lineage>
</organism>
<keyword evidence="3 7" id="KW-0728">SH3 domain</keyword>
<evidence type="ECO:0000256" key="4">
    <source>
        <dbReference type="ARBA" id="ARBA00022490"/>
    </source>
</evidence>
<feature type="domain" description="SH3" evidence="8">
    <location>
        <begin position="250"/>
        <end position="309"/>
    </location>
</feature>
<evidence type="ECO:0000256" key="1">
    <source>
        <dbReference type="ARBA" id="ARBA00004496"/>
    </source>
</evidence>
<protein>
    <recommendedName>
        <fullName evidence="12">NADPH oxidase activator 1</fullName>
    </recommendedName>
</protein>
<dbReference type="SMART" id="SM00028">
    <property type="entry name" value="TPR"/>
    <property type="match status" value="3"/>
</dbReference>
<dbReference type="PROSITE" id="PS50002">
    <property type="entry name" value="SH3"/>
    <property type="match status" value="2"/>
</dbReference>
<feature type="domain" description="PB1" evidence="9">
    <location>
        <begin position="359"/>
        <end position="438"/>
    </location>
</feature>
<dbReference type="PROSITE" id="PS51745">
    <property type="entry name" value="PB1"/>
    <property type="match status" value="1"/>
</dbReference>
<dbReference type="OrthoDB" id="5983572at2759"/>
<gene>
    <name evidence="10" type="ORF">scyTo_0010076</name>
</gene>
<evidence type="ECO:0008006" key="12">
    <source>
        <dbReference type="Google" id="ProtNLM"/>
    </source>
</evidence>
<reference evidence="10 11" key="1">
    <citation type="journal article" date="2018" name="Nat. Ecol. Evol.">
        <title>Shark genomes provide insights into elasmobranch evolution and the origin of vertebrates.</title>
        <authorList>
            <person name="Hara Y"/>
            <person name="Yamaguchi K"/>
            <person name="Onimaru K"/>
            <person name="Kadota M"/>
            <person name="Koyanagi M"/>
            <person name="Keeley SD"/>
            <person name="Tatsumi K"/>
            <person name="Tanaka K"/>
            <person name="Motone F"/>
            <person name="Kageyama Y"/>
            <person name="Nozu R"/>
            <person name="Adachi N"/>
            <person name="Nishimura O"/>
            <person name="Nakagawa R"/>
            <person name="Tanegashima C"/>
            <person name="Kiyatake I"/>
            <person name="Matsumoto R"/>
            <person name="Murakumo K"/>
            <person name="Nishida K"/>
            <person name="Terakita A"/>
            <person name="Kuratani S"/>
            <person name="Sato K"/>
            <person name="Hyodo S Kuraku.S."/>
        </authorList>
    </citation>
    <scope>NUCLEOTIDE SEQUENCE [LARGE SCALE GENOMIC DNA]</scope>
</reference>
<dbReference type="InterPro" id="IPR036028">
    <property type="entry name" value="SH3-like_dom_sf"/>
</dbReference>
<dbReference type="InterPro" id="IPR000270">
    <property type="entry name" value="PB1_dom"/>
</dbReference>
<evidence type="ECO:0000256" key="2">
    <source>
        <dbReference type="ARBA" id="ARBA00008051"/>
    </source>
</evidence>
<dbReference type="SMART" id="SM00326">
    <property type="entry name" value="SH3"/>
    <property type="match status" value="2"/>
</dbReference>
<sequence length="515" mass="57968">VLSRALSWSSCCWGSGTMSSYREMIGDWDRAVRAIDQRDWASALSHLNRIPEPGSKICFTLGCVRLKLGDLPGALKAFDQTIAKDDRLAICFFQRGAVHLRLDMFDEALGDFKHALNNLRGNSVIDYTQLGLRHRLHSWEVLYNLAALHSRLDQWLEAQRSLEKAVESRAQGSNTELERALDIVKRKTTFEPVDVPEGIVFRPRKHEVDELNMKDFLGTPKVISSIDPNDSFAGFKPLCPQKLGPQVVRGTRGYHCLLFDFAPKTANEVEAKAGSVVFVLENGEDGWSTVIANEKRGLIPTAYLEVSAGNRGNKQRQAAGNISQTVPQVPGSRIIGTEEEVHSKTVTARRGEDCSLTESVILKVHYEYTVATRVEPGITYAELLGIFKFKLGRKSGQIQISYKDEEKQELVMIRGDEDLERMWEQIVDRRLTLWCKFKDPLSGRQVLYQSQALYDYNGHGVEDMEFNEGDIIDVLCEVNEEWLEGHSNGNIGIFPRCFVSPNSSVMADSKKIVQL</sequence>
<proteinExistence type="inferred from homology"/>
<evidence type="ECO:0000256" key="6">
    <source>
        <dbReference type="ARBA" id="ARBA00022803"/>
    </source>
</evidence>
<feature type="non-terminal residue" evidence="10">
    <location>
        <position position="1"/>
    </location>
</feature>
<dbReference type="InterPro" id="IPR051864">
    <property type="entry name" value="NCF2_NOXA1"/>
</dbReference>
<accession>A0A401NZH0</accession>
<evidence type="ECO:0000259" key="8">
    <source>
        <dbReference type="PROSITE" id="PS50002"/>
    </source>
</evidence>
<dbReference type="Gene3D" id="3.10.20.90">
    <property type="entry name" value="Phosphatidylinositol 3-kinase Catalytic Subunit, Chain A, domain 1"/>
    <property type="match status" value="1"/>
</dbReference>
<name>A0A401NZH0_SCYTO</name>
<dbReference type="Pfam" id="PF00564">
    <property type="entry name" value="PB1"/>
    <property type="match status" value="1"/>
</dbReference>
<dbReference type="Gene3D" id="1.25.40.10">
    <property type="entry name" value="Tetratricopeptide repeat domain"/>
    <property type="match status" value="1"/>
</dbReference>
<dbReference type="InterPro" id="IPR011990">
    <property type="entry name" value="TPR-like_helical_dom_sf"/>
</dbReference>
<dbReference type="PRINTS" id="PR00499">
    <property type="entry name" value="P67PHOX"/>
</dbReference>